<dbReference type="RefSeq" id="WP_136578666.1">
    <property type="nucleotide sequence ID" value="NZ_STFF01000005.1"/>
</dbReference>
<dbReference type="Pfam" id="PF00175">
    <property type="entry name" value="NAD_binding_1"/>
    <property type="match status" value="1"/>
</dbReference>
<evidence type="ECO:0000313" key="12">
    <source>
        <dbReference type="Proteomes" id="UP000306918"/>
    </source>
</evidence>
<dbReference type="Pfam" id="PF00970">
    <property type="entry name" value="FAD_binding_6"/>
    <property type="match status" value="1"/>
</dbReference>
<dbReference type="AlphaFoldDB" id="A0A4S8HNN1"/>
<dbReference type="SUPFAM" id="SSF52343">
    <property type="entry name" value="Ferredoxin reductase-like, C-terminal NADP-linked domain"/>
    <property type="match status" value="1"/>
</dbReference>
<dbReference type="InterPro" id="IPR012675">
    <property type="entry name" value="Beta-grasp_dom_sf"/>
</dbReference>
<evidence type="ECO:0000259" key="9">
    <source>
        <dbReference type="PROSITE" id="PS51085"/>
    </source>
</evidence>
<organism evidence="11 12">
    <name type="scientific">Niastella caeni</name>
    <dbReference type="NCBI Taxonomy" id="2569763"/>
    <lineage>
        <taxon>Bacteria</taxon>
        <taxon>Pseudomonadati</taxon>
        <taxon>Bacteroidota</taxon>
        <taxon>Chitinophagia</taxon>
        <taxon>Chitinophagales</taxon>
        <taxon>Chitinophagaceae</taxon>
        <taxon>Niastella</taxon>
    </lineage>
</organism>
<dbReference type="PROSITE" id="PS51384">
    <property type="entry name" value="FAD_FR"/>
    <property type="match status" value="1"/>
</dbReference>
<dbReference type="InterPro" id="IPR001041">
    <property type="entry name" value="2Fe-2S_ferredoxin-type"/>
</dbReference>
<dbReference type="GO" id="GO:0050660">
    <property type="term" value="F:flavin adenine dinucleotide binding"/>
    <property type="evidence" value="ECO:0007669"/>
    <property type="project" value="TreeGrafter"/>
</dbReference>
<evidence type="ECO:0000256" key="6">
    <source>
        <dbReference type="ARBA" id="ARBA00023002"/>
    </source>
</evidence>
<evidence type="ECO:0000313" key="11">
    <source>
        <dbReference type="EMBL" id="THU36990.1"/>
    </source>
</evidence>
<dbReference type="GO" id="GO:0016491">
    <property type="term" value="F:oxidoreductase activity"/>
    <property type="evidence" value="ECO:0007669"/>
    <property type="project" value="UniProtKB-KW"/>
</dbReference>
<dbReference type="SUPFAM" id="SSF63380">
    <property type="entry name" value="Riboflavin synthase domain-like"/>
    <property type="match status" value="1"/>
</dbReference>
<dbReference type="PANTHER" id="PTHR47354">
    <property type="entry name" value="NADH OXIDOREDUCTASE HCR"/>
    <property type="match status" value="1"/>
</dbReference>
<dbReference type="Gene3D" id="3.10.20.30">
    <property type="match status" value="1"/>
</dbReference>
<proteinExistence type="predicted"/>
<keyword evidence="6" id="KW-0560">Oxidoreductase</keyword>
<dbReference type="PROSITE" id="PS51085">
    <property type="entry name" value="2FE2S_FER_2"/>
    <property type="match status" value="1"/>
</dbReference>
<dbReference type="PROSITE" id="PS00197">
    <property type="entry name" value="2FE2S_FER_1"/>
    <property type="match status" value="1"/>
</dbReference>
<evidence type="ECO:0000256" key="8">
    <source>
        <dbReference type="ARBA" id="ARBA00023014"/>
    </source>
</evidence>
<dbReference type="Pfam" id="PF00111">
    <property type="entry name" value="Fer2"/>
    <property type="match status" value="1"/>
</dbReference>
<dbReference type="GO" id="GO:0010124">
    <property type="term" value="P:phenylacetate catabolic process"/>
    <property type="evidence" value="ECO:0007669"/>
    <property type="project" value="InterPro"/>
</dbReference>
<dbReference type="GO" id="GO:0046872">
    <property type="term" value="F:metal ion binding"/>
    <property type="evidence" value="ECO:0007669"/>
    <property type="project" value="UniProtKB-KW"/>
</dbReference>
<sequence>MATHFHQLTIADIRKETPDCVSIAFAVPDDLKITYLFKQGQNLTLRTVINNEEIRRSYSICTSPADNELRVAIKKAPYGKFSVWANNLLKKGDVLEVLPPTGTFFTELNPDHKKRYLAFAAGSGITPIISIIKTTLQTEPNSTFTLVFGNQNRSNIIFKEQLEALKNKYINRLSLHFLLSREQTDATIYSGRIDTDKLNQLSEKLIDVQGMDDTFICGPEQMIFTVLNWLQQQGIDKKKIHFELFTTPGQKAEVRSKKTEAGKEEGATTEKSKVTVKLDGIAFDFDLPYEGETVLEAALQQGADLPFSCKGGVCSTCKAKLIEGRVNMDTNYALEQEEVDAGYILTCQSHPRTEKVVIDFDVK</sequence>
<evidence type="ECO:0000256" key="3">
    <source>
        <dbReference type="ARBA" id="ARBA00022714"/>
    </source>
</evidence>
<evidence type="ECO:0000259" key="10">
    <source>
        <dbReference type="PROSITE" id="PS51384"/>
    </source>
</evidence>
<keyword evidence="2" id="KW-0285">Flavoprotein</keyword>
<keyword evidence="12" id="KW-1185">Reference proteome</keyword>
<comment type="caution">
    <text evidence="11">The sequence shown here is derived from an EMBL/GenBank/DDBJ whole genome shotgun (WGS) entry which is preliminary data.</text>
</comment>
<feature type="domain" description="FAD-binding FR-type" evidence="10">
    <location>
        <begin position="3"/>
        <end position="107"/>
    </location>
</feature>
<dbReference type="Gene3D" id="3.40.50.80">
    <property type="entry name" value="Nucleotide-binding domain of ferredoxin-NADP reductase (FNR) module"/>
    <property type="match status" value="1"/>
</dbReference>
<keyword evidence="3" id="KW-0001">2Fe-2S</keyword>
<dbReference type="InterPro" id="IPR036010">
    <property type="entry name" value="2Fe-2S_ferredoxin-like_sf"/>
</dbReference>
<dbReference type="Proteomes" id="UP000306918">
    <property type="component" value="Unassembled WGS sequence"/>
</dbReference>
<dbReference type="SUPFAM" id="SSF54292">
    <property type="entry name" value="2Fe-2S ferredoxin-like"/>
    <property type="match status" value="1"/>
</dbReference>
<dbReference type="EMBL" id="STFF01000005">
    <property type="protein sequence ID" value="THU36990.1"/>
    <property type="molecule type" value="Genomic_DNA"/>
</dbReference>
<keyword evidence="7" id="KW-0408">Iron</keyword>
<evidence type="ECO:0000256" key="1">
    <source>
        <dbReference type="ARBA" id="ARBA00001974"/>
    </source>
</evidence>
<protein>
    <submittedName>
        <fullName evidence="11">Phenylacetate-CoA oxygenase/reductase subunit PaaK</fullName>
    </submittedName>
</protein>
<dbReference type="InterPro" id="IPR001433">
    <property type="entry name" value="OxRdtase_FAD/NAD-bd"/>
</dbReference>
<dbReference type="InterPro" id="IPR017938">
    <property type="entry name" value="Riboflavin_synthase-like_b-brl"/>
</dbReference>
<gene>
    <name evidence="11" type="primary">paaK</name>
    <name evidence="11" type="ORF">FAM09_18715</name>
</gene>
<evidence type="ECO:0000256" key="4">
    <source>
        <dbReference type="ARBA" id="ARBA00022723"/>
    </source>
</evidence>
<dbReference type="InterPro" id="IPR008333">
    <property type="entry name" value="Cbr1-like_FAD-bd_dom"/>
</dbReference>
<dbReference type="GO" id="GO:0051537">
    <property type="term" value="F:2 iron, 2 sulfur cluster binding"/>
    <property type="evidence" value="ECO:0007669"/>
    <property type="project" value="UniProtKB-KW"/>
</dbReference>
<name>A0A4S8HNN1_9BACT</name>
<keyword evidence="4" id="KW-0479">Metal-binding</keyword>
<dbReference type="PANTHER" id="PTHR47354:SF8">
    <property type="entry name" value="1,2-PHENYLACETYL-COA EPOXIDASE, SUBUNIT E"/>
    <property type="match status" value="1"/>
</dbReference>
<feature type="domain" description="2Fe-2S ferredoxin-type" evidence="9">
    <location>
        <begin position="272"/>
        <end position="363"/>
    </location>
</feature>
<keyword evidence="5" id="KW-0274">FAD</keyword>
<dbReference type="CDD" id="cd06214">
    <property type="entry name" value="PA_degradation_oxidoreductase_like"/>
    <property type="match status" value="1"/>
</dbReference>
<dbReference type="OrthoDB" id="9789468at2"/>
<dbReference type="Gene3D" id="2.40.30.10">
    <property type="entry name" value="Translation factors"/>
    <property type="match status" value="1"/>
</dbReference>
<dbReference type="NCBIfam" id="TIGR02160">
    <property type="entry name" value="PA_CoA_Oxy5"/>
    <property type="match status" value="1"/>
</dbReference>
<dbReference type="InterPro" id="IPR006058">
    <property type="entry name" value="2Fe2S_fd_BS"/>
</dbReference>
<dbReference type="CDD" id="cd00207">
    <property type="entry name" value="fer2"/>
    <property type="match status" value="1"/>
</dbReference>
<accession>A0A4S8HNN1</accession>
<comment type="cofactor">
    <cofactor evidence="1">
        <name>FAD</name>
        <dbReference type="ChEBI" id="CHEBI:57692"/>
    </cofactor>
</comment>
<dbReference type="InterPro" id="IPR050415">
    <property type="entry name" value="MRET"/>
</dbReference>
<reference evidence="11 12" key="1">
    <citation type="submission" date="2019-04" db="EMBL/GenBank/DDBJ databases">
        <title>Niastella caeni sp. nov., isolated from activated sludge.</title>
        <authorList>
            <person name="Sheng M."/>
        </authorList>
    </citation>
    <scope>NUCLEOTIDE SEQUENCE [LARGE SCALE GENOMIC DNA]</scope>
    <source>
        <strain evidence="11 12">HX-2-15</strain>
    </source>
</reference>
<dbReference type="PRINTS" id="PR00406">
    <property type="entry name" value="CYTB5RDTASE"/>
</dbReference>
<dbReference type="InterPro" id="IPR001709">
    <property type="entry name" value="Flavoprot_Pyr_Nucl_cyt_Rdtase"/>
</dbReference>
<evidence type="ECO:0000256" key="2">
    <source>
        <dbReference type="ARBA" id="ARBA00022630"/>
    </source>
</evidence>
<keyword evidence="8" id="KW-0411">Iron-sulfur</keyword>
<dbReference type="InterPro" id="IPR039261">
    <property type="entry name" value="FNR_nucleotide-bd"/>
</dbReference>
<dbReference type="InterPro" id="IPR011884">
    <property type="entry name" value="PaaE"/>
</dbReference>
<dbReference type="PRINTS" id="PR00371">
    <property type="entry name" value="FPNCR"/>
</dbReference>
<evidence type="ECO:0000256" key="5">
    <source>
        <dbReference type="ARBA" id="ARBA00022827"/>
    </source>
</evidence>
<dbReference type="InterPro" id="IPR017927">
    <property type="entry name" value="FAD-bd_FR_type"/>
</dbReference>
<evidence type="ECO:0000256" key="7">
    <source>
        <dbReference type="ARBA" id="ARBA00023004"/>
    </source>
</evidence>